<dbReference type="Gene3D" id="4.10.1060.10">
    <property type="entry name" value="Zinc finger, RanBP2-type"/>
    <property type="match status" value="3"/>
</dbReference>
<keyword evidence="14" id="KW-0539">Nucleus</keyword>
<reference evidence="22" key="1">
    <citation type="submission" date="2014-08" db="EMBL/GenBank/DDBJ databases">
        <authorList>
            <person name="Sharma Rahul"/>
            <person name="Thines Marco"/>
        </authorList>
    </citation>
    <scope>NUCLEOTIDE SEQUENCE</scope>
</reference>
<feature type="compositionally biased region" description="Basic and acidic residues" evidence="20">
    <location>
        <begin position="69"/>
        <end position="81"/>
    </location>
</feature>
<evidence type="ECO:0000256" key="17">
    <source>
        <dbReference type="ARBA" id="ARBA00078197"/>
    </source>
</evidence>
<dbReference type="InterPro" id="IPR036443">
    <property type="entry name" value="Znf_RanBP2_sf"/>
</dbReference>
<dbReference type="GO" id="GO:0005643">
    <property type="term" value="C:nuclear pore"/>
    <property type="evidence" value="ECO:0007669"/>
    <property type="project" value="UniProtKB-SubCell"/>
</dbReference>
<evidence type="ECO:0000256" key="11">
    <source>
        <dbReference type="ARBA" id="ARBA00023125"/>
    </source>
</evidence>
<evidence type="ECO:0000256" key="3">
    <source>
        <dbReference type="ARBA" id="ARBA00004567"/>
    </source>
</evidence>
<feature type="compositionally biased region" description="Polar residues" evidence="20">
    <location>
        <begin position="280"/>
        <end position="292"/>
    </location>
</feature>
<keyword evidence="13" id="KW-0472">Membrane</keyword>
<evidence type="ECO:0000256" key="14">
    <source>
        <dbReference type="ARBA" id="ARBA00023242"/>
    </source>
</evidence>
<dbReference type="GO" id="GO:0003677">
    <property type="term" value="F:DNA binding"/>
    <property type="evidence" value="ECO:0007669"/>
    <property type="project" value="UniProtKB-KW"/>
</dbReference>
<evidence type="ECO:0000256" key="16">
    <source>
        <dbReference type="ARBA" id="ARBA00068609"/>
    </source>
</evidence>
<feature type="region of interest" description="Disordered" evidence="20">
    <location>
        <begin position="776"/>
        <end position="815"/>
    </location>
</feature>
<feature type="compositionally biased region" description="Low complexity" evidence="20">
    <location>
        <begin position="250"/>
        <end position="279"/>
    </location>
</feature>
<dbReference type="SUPFAM" id="SSF90209">
    <property type="entry name" value="Ran binding protein zinc finger-like"/>
    <property type="match status" value="3"/>
</dbReference>
<dbReference type="InterPro" id="IPR026054">
    <property type="entry name" value="Nucleoporin"/>
</dbReference>
<keyword evidence="12" id="KW-0906">Nuclear pore complex</keyword>
<evidence type="ECO:0000256" key="20">
    <source>
        <dbReference type="SAM" id="MobiDB-lite"/>
    </source>
</evidence>
<evidence type="ECO:0000256" key="8">
    <source>
        <dbReference type="ARBA" id="ARBA00022833"/>
    </source>
</evidence>
<feature type="domain" description="RanBP2-type" evidence="21">
    <location>
        <begin position="902"/>
        <end position="931"/>
    </location>
</feature>
<feature type="compositionally biased region" description="Low complexity" evidence="20">
    <location>
        <begin position="744"/>
        <end position="763"/>
    </location>
</feature>
<feature type="compositionally biased region" description="Low complexity" evidence="20">
    <location>
        <begin position="160"/>
        <end position="177"/>
    </location>
</feature>
<evidence type="ECO:0000256" key="6">
    <source>
        <dbReference type="ARBA" id="ARBA00022771"/>
    </source>
</evidence>
<dbReference type="PANTHER" id="PTHR23193:SF23">
    <property type="entry name" value="NUCLEAR PORE COMPLEX PROTEIN NUP153"/>
    <property type="match status" value="1"/>
</dbReference>
<keyword evidence="9" id="KW-0653">Protein transport</keyword>
<dbReference type="SMART" id="SM00547">
    <property type="entry name" value="ZnF_RBZ"/>
    <property type="match status" value="3"/>
</dbReference>
<feature type="domain" description="RanBP2-type" evidence="21">
    <location>
        <begin position="1040"/>
        <end position="1068"/>
    </location>
</feature>
<evidence type="ECO:0000313" key="22">
    <source>
        <dbReference type="EMBL" id="CED84891.1"/>
    </source>
</evidence>
<feature type="compositionally biased region" description="Basic and acidic residues" evidence="20">
    <location>
        <begin position="361"/>
        <end position="370"/>
    </location>
</feature>
<feature type="compositionally biased region" description="Acidic residues" evidence="20">
    <location>
        <begin position="656"/>
        <end position="670"/>
    </location>
</feature>
<protein>
    <recommendedName>
        <fullName evidence="16">Nuclear pore complex protein Nup153</fullName>
    </recommendedName>
    <alternativeName>
        <fullName evidence="18">153 kDa nucleoporin</fullName>
    </alternativeName>
    <alternativeName>
        <fullName evidence="17">Nucleoporin Nup153</fullName>
    </alternativeName>
</protein>
<organism evidence="22">
    <name type="scientific">Phaffia rhodozyma</name>
    <name type="common">Yeast</name>
    <name type="synonym">Xanthophyllomyces dendrorhous</name>
    <dbReference type="NCBI Taxonomy" id="264483"/>
    <lineage>
        <taxon>Eukaryota</taxon>
        <taxon>Fungi</taxon>
        <taxon>Dikarya</taxon>
        <taxon>Basidiomycota</taxon>
        <taxon>Agaricomycotina</taxon>
        <taxon>Tremellomycetes</taxon>
        <taxon>Cystofilobasidiales</taxon>
        <taxon>Mrakiaceae</taxon>
        <taxon>Phaffia</taxon>
    </lineage>
</organism>
<feature type="domain" description="RanBP2-type" evidence="21">
    <location>
        <begin position="974"/>
        <end position="1003"/>
    </location>
</feature>
<comment type="similarity">
    <text evidence="15">Belongs to the NUP153 family.</text>
</comment>
<keyword evidence="8" id="KW-0862">Zinc</keyword>
<feature type="region of interest" description="Disordered" evidence="20">
    <location>
        <begin position="576"/>
        <end position="670"/>
    </location>
</feature>
<feature type="region of interest" description="Disordered" evidence="20">
    <location>
        <begin position="461"/>
        <end position="489"/>
    </location>
</feature>
<feature type="compositionally biased region" description="Low complexity" evidence="20">
    <location>
        <begin position="293"/>
        <end position="302"/>
    </location>
</feature>
<dbReference type="GO" id="GO:0017056">
    <property type="term" value="F:structural constituent of nuclear pore"/>
    <property type="evidence" value="ECO:0007669"/>
    <property type="project" value="TreeGrafter"/>
</dbReference>
<comment type="subcellular location">
    <subcellularLocation>
        <location evidence="2">Nucleus membrane</location>
    </subcellularLocation>
    <subcellularLocation>
        <location evidence="3">Nucleus</location>
        <location evidence="3">Nuclear pore complex</location>
    </subcellularLocation>
</comment>
<dbReference type="GO" id="GO:0008139">
    <property type="term" value="F:nuclear localization sequence binding"/>
    <property type="evidence" value="ECO:0007669"/>
    <property type="project" value="TreeGrafter"/>
</dbReference>
<evidence type="ECO:0000256" key="2">
    <source>
        <dbReference type="ARBA" id="ARBA00004126"/>
    </source>
</evidence>
<keyword evidence="4" id="KW-0813">Transport</keyword>
<dbReference type="GO" id="GO:0006405">
    <property type="term" value="P:RNA export from nucleus"/>
    <property type="evidence" value="ECO:0007669"/>
    <property type="project" value="TreeGrafter"/>
</dbReference>
<evidence type="ECO:0000256" key="18">
    <source>
        <dbReference type="ARBA" id="ARBA00079437"/>
    </source>
</evidence>
<feature type="region of interest" description="Disordered" evidence="20">
    <location>
        <begin position="19"/>
        <end position="182"/>
    </location>
</feature>
<sequence>MPTAPAAIPRTSSIRSLFNLISSPFRSPDPIAPTPGTQDDGPHSDENGSENGSLEGSDGFMSGEDEEGDKLNREQDRRDYEQQIPSSQTVSNFRLPPPPLSSKEWPTDASDSRFLSAHAPLPKQPSIFQTQPTYSPSSSSSLASSQTDFQSFMSRSQTMPSLNGSPSSVVGVLGSGPTSRSQTILQKAVKDMGEGRDGLSSEELEECRMILSHNRNLTTNHQPAATKHQPFSAASPLFHPGSSIVPTQNGTPTRSTSSGLTRSTSNLSFLSPSRLRPSNITSSFTSSPGINLSSSTRSSTGTPRRRPIYLGPGSGATPRRRPDIGRSFLDLESNQDTKLAMDSPGKRRRLDNTTESADEEAERKEEDWIVERALSGLGAAASPRSSSKVVSNVDSSTPSSPFTFTVPFESSVPSTGVPSFSLSTPQSSPLKLTPPTSLGQNQSIRTRTSLALSTKYKNPSLVAPSPLRQSTRFADSPEGKKAAVDAGASPKVLSKTSKMMMDLIREENVKFDNPSSLKSTVEVVSTPSTPSASHRQINATRSASSLASVSPADIDNALPSPVVSVAASTIYNPYQSSGIVASSPRRNPRRSIAATSRSRASMNSPARSTLRGIQTQDQVQAEKLEETNVESTPTSKRQRNELFGGKNAGSKRKVDEDETKEGDNGEHDDDDVLVLDDLRTINKPLTSMSSPSIPNPSWTTVPSKVLFAGDMSISGEKSKQSDVQMDVDASPTRETLNVLKNLESPALRSSKSSPSNLASSISSAVKQRSIPESLTSFGKTGSFGHSSGSSVKVVSTTAPKASSPSIMNGTRSKDPRTIALDTPSFVLPIFNFRFAARLSPLPRTAEESKALVNASKVEADRLPKIDLLSNKTKKTKVALSSSSATGGGFNWAAAGLKPTTTTTDKWICPTCSISNTLSASKCVACEEPQPGPKAPTPIASTSSFDPVSGTKTEAGVGGGGFNWAAAGMKRVTPSTDKWACPTCGILNGLTDFKCLACEEPRSASVSTSIPTADVQLAAAAAKPATGGFNWAAAGMKAPEKKKGWECGVCMVQNGEADSACVSCETKRG</sequence>
<dbReference type="PROSITE" id="PS50199">
    <property type="entry name" value="ZF_RANBP2_2"/>
    <property type="match status" value="3"/>
</dbReference>
<dbReference type="AlphaFoldDB" id="A0A0F7STS7"/>
<evidence type="ECO:0000256" key="15">
    <source>
        <dbReference type="ARBA" id="ARBA00060842"/>
    </source>
</evidence>
<feature type="compositionally biased region" description="Polar residues" evidence="20">
    <location>
        <begin position="602"/>
        <end position="619"/>
    </location>
</feature>
<comment type="cofactor">
    <cofactor evidence="1">
        <name>Zn(2+)</name>
        <dbReference type="ChEBI" id="CHEBI:29105"/>
    </cofactor>
</comment>
<feature type="compositionally biased region" description="Low complexity" evidence="20">
    <location>
        <begin position="385"/>
        <end position="402"/>
    </location>
</feature>
<dbReference type="EMBL" id="LN483166">
    <property type="protein sequence ID" value="CED84891.1"/>
    <property type="molecule type" value="Genomic_DNA"/>
</dbReference>
<feature type="compositionally biased region" description="Polar residues" evidence="20">
    <location>
        <begin position="798"/>
        <end position="810"/>
    </location>
</feature>
<feature type="compositionally biased region" description="Polar residues" evidence="20">
    <location>
        <begin position="146"/>
        <end position="159"/>
    </location>
</feature>
<keyword evidence="5" id="KW-0479">Metal-binding</keyword>
<evidence type="ECO:0000256" key="12">
    <source>
        <dbReference type="ARBA" id="ARBA00023132"/>
    </source>
</evidence>
<dbReference type="GO" id="GO:0008270">
    <property type="term" value="F:zinc ion binding"/>
    <property type="evidence" value="ECO:0007669"/>
    <property type="project" value="UniProtKB-KW"/>
</dbReference>
<feature type="region of interest" description="Disordered" evidence="20">
    <location>
        <begin position="743"/>
        <end position="764"/>
    </location>
</feature>
<dbReference type="PANTHER" id="PTHR23193">
    <property type="entry name" value="NUCLEAR PORE COMPLEX PROTEIN NUP"/>
    <property type="match status" value="1"/>
</dbReference>
<dbReference type="GO" id="GO:0051028">
    <property type="term" value="P:mRNA transport"/>
    <property type="evidence" value="ECO:0007669"/>
    <property type="project" value="UniProtKB-KW"/>
</dbReference>
<proteinExistence type="inferred from homology"/>
<evidence type="ECO:0000256" key="10">
    <source>
        <dbReference type="ARBA" id="ARBA00023010"/>
    </source>
</evidence>
<dbReference type="PROSITE" id="PS01358">
    <property type="entry name" value="ZF_RANBP2_1"/>
    <property type="match status" value="3"/>
</dbReference>
<keyword evidence="7" id="KW-0509">mRNA transport</keyword>
<feature type="compositionally biased region" description="Low complexity" evidence="20">
    <location>
        <begin position="590"/>
        <end position="601"/>
    </location>
</feature>
<evidence type="ECO:0000256" key="9">
    <source>
        <dbReference type="ARBA" id="ARBA00022927"/>
    </source>
</evidence>
<keyword evidence="11" id="KW-0238">DNA-binding</keyword>
<evidence type="ECO:0000256" key="7">
    <source>
        <dbReference type="ARBA" id="ARBA00022816"/>
    </source>
</evidence>
<feature type="region of interest" description="Disordered" evidence="20">
    <location>
        <begin position="715"/>
        <end position="734"/>
    </location>
</feature>
<evidence type="ECO:0000256" key="13">
    <source>
        <dbReference type="ARBA" id="ARBA00023136"/>
    </source>
</evidence>
<keyword evidence="6 19" id="KW-0863">Zinc-finger</keyword>
<evidence type="ECO:0000259" key="21">
    <source>
        <dbReference type="PROSITE" id="PS50199"/>
    </source>
</evidence>
<dbReference type="GO" id="GO:0006606">
    <property type="term" value="P:protein import into nucleus"/>
    <property type="evidence" value="ECO:0007669"/>
    <property type="project" value="TreeGrafter"/>
</dbReference>
<keyword evidence="10" id="KW-0811">Translocation</keyword>
<evidence type="ECO:0000256" key="4">
    <source>
        <dbReference type="ARBA" id="ARBA00022448"/>
    </source>
</evidence>
<dbReference type="InterPro" id="IPR001876">
    <property type="entry name" value="Znf_RanBP2"/>
</dbReference>
<feature type="compositionally biased region" description="Low complexity" evidence="20">
    <location>
        <begin position="135"/>
        <end position="145"/>
    </location>
</feature>
<evidence type="ECO:0000256" key="5">
    <source>
        <dbReference type="ARBA" id="ARBA00022723"/>
    </source>
</evidence>
<name>A0A0F7STS7_PHARH</name>
<dbReference type="Pfam" id="PF00641">
    <property type="entry name" value="Zn_ribbon_RanBP"/>
    <property type="match status" value="3"/>
</dbReference>
<evidence type="ECO:0000256" key="1">
    <source>
        <dbReference type="ARBA" id="ARBA00001947"/>
    </source>
</evidence>
<feature type="compositionally biased region" description="Polar residues" evidence="20">
    <location>
        <begin position="83"/>
        <end position="92"/>
    </location>
</feature>
<feature type="region of interest" description="Disordered" evidence="20">
    <location>
        <begin position="414"/>
        <end position="443"/>
    </location>
</feature>
<feature type="compositionally biased region" description="Low complexity" evidence="20">
    <location>
        <begin position="776"/>
        <end position="797"/>
    </location>
</feature>
<accession>A0A0F7STS7</accession>
<feature type="region of interest" description="Disordered" evidence="20">
    <location>
        <begin position="239"/>
        <end position="402"/>
    </location>
</feature>
<dbReference type="GO" id="GO:0031965">
    <property type="term" value="C:nuclear membrane"/>
    <property type="evidence" value="ECO:0007669"/>
    <property type="project" value="UniProtKB-SubCell"/>
</dbReference>
<evidence type="ECO:0000256" key="19">
    <source>
        <dbReference type="PROSITE-ProRule" id="PRU00322"/>
    </source>
</evidence>